<name>A0A6J7D452_9ZZZZ</name>
<feature type="domain" description="HTH tetR-type" evidence="4">
    <location>
        <begin position="14"/>
        <end position="74"/>
    </location>
</feature>
<evidence type="ECO:0000313" key="5">
    <source>
        <dbReference type="EMBL" id="CAB4865597.1"/>
    </source>
</evidence>
<dbReference type="Gene3D" id="1.10.10.60">
    <property type="entry name" value="Homeodomain-like"/>
    <property type="match status" value="1"/>
</dbReference>
<evidence type="ECO:0000256" key="2">
    <source>
        <dbReference type="ARBA" id="ARBA00023125"/>
    </source>
</evidence>
<dbReference type="InterPro" id="IPR041347">
    <property type="entry name" value="MftR_C"/>
</dbReference>
<dbReference type="PRINTS" id="PR00455">
    <property type="entry name" value="HTHTETR"/>
</dbReference>
<dbReference type="SUPFAM" id="SSF46689">
    <property type="entry name" value="Homeodomain-like"/>
    <property type="match status" value="1"/>
</dbReference>
<dbReference type="PROSITE" id="PS50977">
    <property type="entry name" value="HTH_TETR_2"/>
    <property type="match status" value="1"/>
</dbReference>
<evidence type="ECO:0000256" key="1">
    <source>
        <dbReference type="ARBA" id="ARBA00023015"/>
    </source>
</evidence>
<reference evidence="5" key="1">
    <citation type="submission" date="2020-05" db="EMBL/GenBank/DDBJ databases">
        <authorList>
            <person name="Chiriac C."/>
            <person name="Salcher M."/>
            <person name="Ghai R."/>
            <person name="Kavagutti S V."/>
        </authorList>
    </citation>
    <scope>NUCLEOTIDE SEQUENCE</scope>
</reference>
<dbReference type="InterPro" id="IPR050109">
    <property type="entry name" value="HTH-type_TetR-like_transc_reg"/>
</dbReference>
<protein>
    <submittedName>
        <fullName evidence="5">Unannotated protein</fullName>
    </submittedName>
</protein>
<dbReference type="PANTHER" id="PTHR30055:SF238">
    <property type="entry name" value="MYCOFACTOCIN BIOSYNTHESIS TRANSCRIPTIONAL REGULATOR MFTR-RELATED"/>
    <property type="match status" value="1"/>
</dbReference>
<dbReference type="EMBL" id="CAFBLQ010000036">
    <property type="protein sequence ID" value="CAB4865597.1"/>
    <property type="molecule type" value="Genomic_DNA"/>
</dbReference>
<keyword evidence="3" id="KW-0804">Transcription</keyword>
<dbReference type="InterPro" id="IPR001647">
    <property type="entry name" value="HTH_TetR"/>
</dbReference>
<accession>A0A6J7D452</accession>
<dbReference type="GO" id="GO:0003700">
    <property type="term" value="F:DNA-binding transcription factor activity"/>
    <property type="evidence" value="ECO:0007669"/>
    <property type="project" value="TreeGrafter"/>
</dbReference>
<dbReference type="Pfam" id="PF00440">
    <property type="entry name" value="TetR_N"/>
    <property type="match status" value="1"/>
</dbReference>
<dbReference type="PANTHER" id="PTHR30055">
    <property type="entry name" value="HTH-TYPE TRANSCRIPTIONAL REGULATOR RUTR"/>
    <property type="match status" value="1"/>
</dbReference>
<proteinExistence type="predicted"/>
<keyword evidence="2" id="KW-0238">DNA-binding</keyword>
<dbReference type="NCBIfam" id="TIGR03968">
    <property type="entry name" value="mycofact_TetR"/>
    <property type="match status" value="1"/>
</dbReference>
<dbReference type="Pfam" id="PF17754">
    <property type="entry name" value="TetR_C_14"/>
    <property type="match status" value="1"/>
</dbReference>
<organism evidence="5">
    <name type="scientific">freshwater metagenome</name>
    <dbReference type="NCBI Taxonomy" id="449393"/>
    <lineage>
        <taxon>unclassified sequences</taxon>
        <taxon>metagenomes</taxon>
        <taxon>ecological metagenomes</taxon>
    </lineage>
</organism>
<dbReference type="GO" id="GO:0000976">
    <property type="term" value="F:transcription cis-regulatory region binding"/>
    <property type="evidence" value="ECO:0007669"/>
    <property type="project" value="TreeGrafter"/>
</dbReference>
<keyword evidence="1" id="KW-0805">Transcription regulation</keyword>
<sequence>MRPVPEARAGRPPTTSREELQRIALGLFAARGFEETTLDDIAAAVGVSRRTVFRYYPSKNDIVWGAFDEQLTRLRAHLEAADPATPLMDVVREAVVAFNDYGPDAIPELRIRMALITGVPALQGHAMLRYREWSEVIAQFAAQRLGGDASDRTPQAIAGAALGVAMATYRHWIEHEDADLIAELDGAFRALAEGFGGA</sequence>
<evidence type="ECO:0000256" key="3">
    <source>
        <dbReference type="ARBA" id="ARBA00023163"/>
    </source>
</evidence>
<dbReference type="AlphaFoldDB" id="A0A6J7D452"/>
<evidence type="ECO:0000259" key="4">
    <source>
        <dbReference type="PROSITE" id="PS50977"/>
    </source>
</evidence>
<dbReference type="Gene3D" id="1.10.357.10">
    <property type="entry name" value="Tetracycline Repressor, domain 2"/>
    <property type="match status" value="1"/>
</dbReference>
<dbReference type="InterPro" id="IPR009057">
    <property type="entry name" value="Homeodomain-like_sf"/>
</dbReference>
<gene>
    <name evidence="5" type="ORF">UFOPK3423_00473</name>
</gene>
<dbReference type="InterPro" id="IPR023851">
    <property type="entry name" value="Tscrpt_reg_TetR-type"/>
</dbReference>